<reference evidence="1" key="1">
    <citation type="submission" date="2022-07" db="EMBL/GenBank/DDBJ databases">
        <title>Phylogenomic reconstructions and comparative analyses of Kickxellomycotina fungi.</title>
        <authorList>
            <person name="Reynolds N.K."/>
            <person name="Stajich J.E."/>
            <person name="Barry K."/>
            <person name="Grigoriev I.V."/>
            <person name="Crous P."/>
            <person name="Smith M.E."/>
        </authorList>
    </citation>
    <scope>NUCLEOTIDE SEQUENCE</scope>
    <source>
        <strain evidence="1">IMI 214461</strain>
    </source>
</reference>
<keyword evidence="2" id="KW-1185">Reference proteome</keyword>
<dbReference type="EMBL" id="JANBQF010000054">
    <property type="protein sequence ID" value="KAJ2006601.1"/>
    <property type="molecule type" value="Genomic_DNA"/>
</dbReference>
<accession>A0A9W8BF45</accession>
<sequence>MCIVFWRLLDSHAVSSTNSPYRLVLAFNRDEYFDRPTRGFHIWPSQSNIYAPQDLRPLDEAQRGSWLGVNRQGRLALLTNFREPDAALSHHDNMISRGALVRDFLLHVPVTPGGQTLANKESVWDYAQGVFDERQSYDGFNLVLFDLKAPEVVYVTNRGAAGGEIKRIESGCVVGLSNSTIDNESWPKVRLGKAAFAQAMESAADGERNVIEALMQVMGDSHPFSTDRRMPQTVEDLAHCIFVPEINGLGGGLAKGLYGTRTTDVILLSDQRLTIAEREYSQGSKGVKVTRLDIV</sequence>
<dbReference type="Proteomes" id="UP001150907">
    <property type="component" value="Unassembled WGS sequence"/>
</dbReference>
<dbReference type="AlphaFoldDB" id="A0A9W8BF45"/>
<protein>
    <recommendedName>
        <fullName evidence="3">DUF833-domain-containing protein</fullName>
    </recommendedName>
</protein>
<dbReference type="Pfam" id="PF05742">
    <property type="entry name" value="TANGO2"/>
    <property type="match status" value="1"/>
</dbReference>
<comment type="caution">
    <text evidence="1">The sequence shown here is derived from an EMBL/GenBank/DDBJ whole genome shotgun (WGS) entry which is preliminary data.</text>
</comment>
<evidence type="ECO:0000313" key="2">
    <source>
        <dbReference type="Proteomes" id="UP001150907"/>
    </source>
</evidence>
<gene>
    <name evidence="1" type="ORF">H4R26_001282</name>
</gene>
<dbReference type="InterPro" id="IPR008551">
    <property type="entry name" value="TANGO2"/>
</dbReference>
<organism evidence="1 2">
    <name type="scientific">Coemansia thaxteri</name>
    <dbReference type="NCBI Taxonomy" id="2663907"/>
    <lineage>
        <taxon>Eukaryota</taxon>
        <taxon>Fungi</taxon>
        <taxon>Fungi incertae sedis</taxon>
        <taxon>Zoopagomycota</taxon>
        <taxon>Kickxellomycotina</taxon>
        <taxon>Kickxellomycetes</taxon>
        <taxon>Kickxellales</taxon>
        <taxon>Kickxellaceae</taxon>
        <taxon>Coemansia</taxon>
    </lineage>
</organism>
<evidence type="ECO:0000313" key="1">
    <source>
        <dbReference type="EMBL" id="KAJ2006601.1"/>
    </source>
</evidence>
<dbReference type="PANTHER" id="PTHR17985">
    <property type="entry name" value="SER/THR-RICH PROTEIN T10 IN DGCR REGION"/>
    <property type="match status" value="1"/>
</dbReference>
<proteinExistence type="predicted"/>
<dbReference type="OrthoDB" id="191601at2759"/>
<dbReference type="PANTHER" id="PTHR17985:SF8">
    <property type="entry name" value="TRANSPORT AND GOLGI ORGANIZATION PROTEIN 2 HOMOLOG"/>
    <property type="match status" value="1"/>
</dbReference>
<evidence type="ECO:0008006" key="3">
    <source>
        <dbReference type="Google" id="ProtNLM"/>
    </source>
</evidence>
<name>A0A9W8BF45_9FUNG</name>